<keyword evidence="5 7" id="KW-1133">Transmembrane helix</keyword>
<evidence type="ECO:0000256" key="4">
    <source>
        <dbReference type="ARBA" id="ARBA00022692"/>
    </source>
</evidence>
<feature type="transmembrane region" description="Helical" evidence="7">
    <location>
        <begin position="147"/>
        <end position="168"/>
    </location>
</feature>
<evidence type="ECO:0000256" key="7">
    <source>
        <dbReference type="RuleBase" id="RU367016"/>
    </source>
</evidence>
<dbReference type="InterPro" id="IPR032818">
    <property type="entry name" value="DedA-like"/>
</dbReference>
<keyword evidence="6 7" id="KW-0472">Membrane</keyword>
<evidence type="ECO:0000256" key="2">
    <source>
        <dbReference type="ARBA" id="ARBA00010792"/>
    </source>
</evidence>
<gene>
    <name evidence="9" type="ORF">HS096_03545</name>
</gene>
<name>A0A928TQK6_UNCKA</name>
<evidence type="ECO:0000256" key="5">
    <source>
        <dbReference type="ARBA" id="ARBA00022989"/>
    </source>
</evidence>
<dbReference type="PANTHER" id="PTHR30353:SF0">
    <property type="entry name" value="TRANSMEMBRANE PROTEIN"/>
    <property type="match status" value="1"/>
</dbReference>
<dbReference type="InterPro" id="IPR032816">
    <property type="entry name" value="VTT_dom"/>
</dbReference>
<proteinExistence type="inferred from homology"/>
<feature type="domain" description="VTT" evidence="8">
    <location>
        <begin position="42"/>
        <end position="167"/>
    </location>
</feature>
<sequence>MDIVIEFFQKLHNLDELIRWGGYAVLAIIVFAETGLLAGFFLPGDSLLVTAGLFAGTGHLDIAFLFVLLSVMAIVGDSTGYWFGSLTGPALFRKEKSILFAKHHLVRAQQFYEKHGGKTIVLARFMPIVRTFAPIVAGIARMPYGKFFAYNVFGGILWVGSMLSIGYFLGRVVPGIEEKIHLVIIVIVLLSISPGFVEYVRHRSRGSSGSSGNE</sequence>
<dbReference type="GO" id="GO:0005886">
    <property type="term" value="C:plasma membrane"/>
    <property type="evidence" value="ECO:0007669"/>
    <property type="project" value="UniProtKB-SubCell"/>
</dbReference>
<dbReference type="Proteomes" id="UP000710385">
    <property type="component" value="Unassembled WGS sequence"/>
</dbReference>
<evidence type="ECO:0000313" key="9">
    <source>
        <dbReference type="EMBL" id="MBE7525432.1"/>
    </source>
</evidence>
<feature type="transmembrane region" description="Helical" evidence="7">
    <location>
        <begin position="180"/>
        <end position="200"/>
    </location>
</feature>
<dbReference type="Pfam" id="PF09335">
    <property type="entry name" value="VTT_dom"/>
    <property type="match status" value="1"/>
</dbReference>
<evidence type="ECO:0000313" key="10">
    <source>
        <dbReference type="Proteomes" id="UP000710385"/>
    </source>
</evidence>
<comment type="subcellular location">
    <subcellularLocation>
        <location evidence="1 7">Cell membrane</location>
        <topology evidence="1 7">Multi-pass membrane protein</topology>
    </subcellularLocation>
</comment>
<evidence type="ECO:0000256" key="6">
    <source>
        <dbReference type="ARBA" id="ARBA00023136"/>
    </source>
</evidence>
<evidence type="ECO:0000259" key="8">
    <source>
        <dbReference type="Pfam" id="PF09335"/>
    </source>
</evidence>
<feature type="transmembrane region" description="Helical" evidence="7">
    <location>
        <begin position="62"/>
        <end position="84"/>
    </location>
</feature>
<evidence type="ECO:0000256" key="1">
    <source>
        <dbReference type="ARBA" id="ARBA00004651"/>
    </source>
</evidence>
<organism evidence="9 10">
    <name type="scientific">candidate division WWE3 bacterium</name>
    <dbReference type="NCBI Taxonomy" id="2053526"/>
    <lineage>
        <taxon>Bacteria</taxon>
        <taxon>Katanobacteria</taxon>
    </lineage>
</organism>
<accession>A0A928TQK6</accession>
<dbReference type="AlphaFoldDB" id="A0A928TQK6"/>
<dbReference type="EMBL" id="JABTTY010000001">
    <property type="protein sequence ID" value="MBE7525432.1"/>
    <property type="molecule type" value="Genomic_DNA"/>
</dbReference>
<evidence type="ECO:0000256" key="3">
    <source>
        <dbReference type="ARBA" id="ARBA00022475"/>
    </source>
</evidence>
<reference evidence="9" key="1">
    <citation type="submission" date="2020-05" db="EMBL/GenBank/DDBJ databases">
        <title>High-Quality Genomes of Partial-Nitritation/Anammox System by Hierarchical Clustering Based Hybrid Assembly.</title>
        <authorList>
            <person name="Liu L."/>
            <person name="Wang Y."/>
            <person name="Che Y."/>
            <person name="Chen Y."/>
            <person name="Xia Y."/>
            <person name="Luo R."/>
            <person name="Cheng S.H."/>
            <person name="Zheng C."/>
            <person name="Zhang T."/>
        </authorList>
    </citation>
    <scope>NUCLEOTIDE SEQUENCE</scope>
    <source>
        <strain evidence="9">H1_PAT1</strain>
    </source>
</reference>
<protein>
    <submittedName>
        <fullName evidence="9">VTT domain-containing protein</fullName>
    </submittedName>
</protein>
<feature type="transmembrane region" description="Helical" evidence="7">
    <location>
        <begin position="20"/>
        <end position="42"/>
    </location>
</feature>
<comment type="similarity">
    <text evidence="2 7">Belongs to the DedA family.</text>
</comment>
<keyword evidence="3 7" id="KW-1003">Cell membrane</keyword>
<keyword evidence="4 7" id="KW-0812">Transmembrane</keyword>
<comment type="caution">
    <text evidence="9">The sequence shown here is derived from an EMBL/GenBank/DDBJ whole genome shotgun (WGS) entry which is preliminary data.</text>
</comment>
<dbReference type="PANTHER" id="PTHR30353">
    <property type="entry name" value="INNER MEMBRANE PROTEIN DEDA-RELATED"/>
    <property type="match status" value="1"/>
</dbReference>